<accession>A0A212C4F4</accession>
<evidence type="ECO:0000256" key="4">
    <source>
        <dbReference type="ARBA" id="ARBA00047045"/>
    </source>
</evidence>
<feature type="region of interest" description="Disordered" evidence="6">
    <location>
        <begin position="192"/>
        <end position="234"/>
    </location>
</feature>
<name>A0A212C4F4_CEREH</name>
<dbReference type="AlphaFoldDB" id="A0A212C4F4"/>
<dbReference type="GO" id="GO:0006826">
    <property type="term" value="P:iron ion transport"/>
    <property type="evidence" value="ECO:0007669"/>
    <property type="project" value="InterPro"/>
</dbReference>
<reference evidence="7 8" key="1">
    <citation type="journal article" date="2018" name="Mol. Genet. Genomics">
        <title>The red deer Cervus elaphus genome CerEla1.0: sequencing, annotating, genes, and chromosomes.</title>
        <authorList>
            <person name="Bana N.A."/>
            <person name="Nyiri A."/>
            <person name="Nagy J."/>
            <person name="Frank K."/>
            <person name="Nagy T."/>
            <person name="Steger V."/>
            <person name="Schiller M."/>
            <person name="Lakatos P."/>
            <person name="Sugar L."/>
            <person name="Horn P."/>
            <person name="Barta E."/>
            <person name="Orosz L."/>
        </authorList>
    </citation>
    <scope>NUCLEOTIDE SEQUENCE [LARGE SCALE GENOMIC DNA]</scope>
    <source>
        <strain evidence="7">Hungarian</strain>
    </source>
</reference>
<comment type="subunit">
    <text evidence="4">Oligomer of 24 subunits. There are two types of subunits: L (light) chain and H (heavy) chain. The major chain can be light or heavy, depending on the species and tissue type. The functional molecule forms a roughly spherical shell with a diameter of 12 nm and contains a central cavity into which the insoluble mineral iron core is deposited. Interacts with NCOA4.</text>
</comment>
<evidence type="ECO:0000313" key="8">
    <source>
        <dbReference type="Proteomes" id="UP000242450"/>
    </source>
</evidence>
<protein>
    <recommendedName>
        <fullName evidence="1">Ferritin light chain</fullName>
    </recommendedName>
</protein>
<dbReference type="InterPro" id="IPR012347">
    <property type="entry name" value="Ferritin-like"/>
</dbReference>
<dbReference type="Gene3D" id="1.20.1260.10">
    <property type="match status" value="1"/>
</dbReference>
<comment type="function">
    <text evidence="3">Stores iron in a soluble, non-toxic, readily available form. Important for iron homeostasis. Iron is taken up in the ferrous form and deposited as ferric hydroxides after oxidation. Also plays a role in delivery of iron to cells. Mediates iron uptake in capsule cells of the developing kidney. Delivery to lysosomes by the cargo receptor NCOA4 for autophagic degradation and release or iron.</text>
</comment>
<feature type="compositionally biased region" description="Polar residues" evidence="6">
    <location>
        <begin position="201"/>
        <end position="228"/>
    </location>
</feature>
<keyword evidence="8" id="KW-1185">Reference proteome</keyword>
<comment type="subcellular location">
    <subcellularLocation>
        <location evidence="2">Autolysosome</location>
    </subcellularLocation>
</comment>
<organism evidence="7 8">
    <name type="scientific">Cervus elaphus hippelaphus</name>
    <name type="common">European red deer</name>
    <dbReference type="NCBI Taxonomy" id="46360"/>
    <lineage>
        <taxon>Eukaryota</taxon>
        <taxon>Metazoa</taxon>
        <taxon>Chordata</taxon>
        <taxon>Craniata</taxon>
        <taxon>Vertebrata</taxon>
        <taxon>Euteleostomi</taxon>
        <taxon>Mammalia</taxon>
        <taxon>Eutheria</taxon>
        <taxon>Laurasiatheria</taxon>
        <taxon>Artiodactyla</taxon>
        <taxon>Ruminantia</taxon>
        <taxon>Pecora</taxon>
        <taxon>Cervidae</taxon>
        <taxon>Cervinae</taxon>
        <taxon>Cervus</taxon>
    </lineage>
</organism>
<dbReference type="GO" id="GO:0008199">
    <property type="term" value="F:ferric iron binding"/>
    <property type="evidence" value="ECO:0007669"/>
    <property type="project" value="InterPro"/>
</dbReference>
<dbReference type="GO" id="GO:0006879">
    <property type="term" value="P:intracellular iron ion homeostasis"/>
    <property type="evidence" value="ECO:0007669"/>
    <property type="project" value="InterPro"/>
</dbReference>
<feature type="binding site" evidence="5">
    <location>
        <position position="146"/>
    </location>
    <ligand>
        <name>Fe cation</name>
        <dbReference type="ChEBI" id="CHEBI:24875"/>
        <label>1</label>
    </ligand>
</feature>
<evidence type="ECO:0000256" key="2">
    <source>
        <dbReference type="ARBA" id="ARBA00044942"/>
    </source>
</evidence>
<dbReference type="InterPro" id="IPR001519">
    <property type="entry name" value="Ferritin"/>
</dbReference>
<dbReference type="InterPro" id="IPR009078">
    <property type="entry name" value="Ferritin-like_SF"/>
</dbReference>
<dbReference type="Proteomes" id="UP000242450">
    <property type="component" value="Chromosome 30"/>
</dbReference>
<evidence type="ECO:0000256" key="3">
    <source>
        <dbReference type="ARBA" id="ARBA00045578"/>
    </source>
</evidence>
<keyword evidence="5" id="KW-0408">Iron</keyword>
<dbReference type="GO" id="GO:0044754">
    <property type="term" value="C:autolysosome"/>
    <property type="evidence" value="ECO:0007669"/>
    <property type="project" value="UniProtKB-SubCell"/>
</dbReference>
<feature type="non-terminal residue" evidence="7">
    <location>
        <position position="327"/>
    </location>
</feature>
<evidence type="ECO:0000313" key="7">
    <source>
        <dbReference type="EMBL" id="OWK00880.1"/>
    </source>
</evidence>
<dbReference type="GO" id="GO:0008198">
    <property type="term" value="F:ferrous iron binding"/>
    <property type="evidence" value="ECO:0007669"/>
    <property type="project" value="TreeGrafter"/>
</dbReference>
<proteinExistence type="predicted"/>
<evidence type="ECO:0000256" key="6">
    <source>
        <dbReference type="SAM" id="MobiDB-lite"/>
    </source>
</evidence>
<dbReference type="SUPFAM" id="SSF47240">
    <property type="entry name" value="Ferritin-like"/>
    <property type="match status" value="1"/>
</dbReference>
<comment type="caution">
    <text evidence="7">The sequence shown here is derived from an EMBL/GenBank/DDBJ whole genome shotgun (WGS) entry which is preliminary data.</text>
</comment>
<sequence length="327" mass="36403">MKIREHLPSPPLPLTVIIVSGSVFPRHFANIPVQLSSNTRSSQLQLLSLTPCYRSAVSFQIHLDFPPEVEAVIQHLLDLHLQACRTYLSLGSPFNRKLALEKLEGTNTLSPMQKQSSGCAPFLEVEKLSHMSRAQPRTLEDALLIEKNLKQALYDLRGLFSACAGPRFCHFLEVYFPSEVVKVIRRMGDHLTNLRRPTGPQAGQHQTQKASSKESLVQTKQPGENPPQTDWAEDQWEITTTPKYSAGLSRGLQETAYRITLQKASEALLLKLAQDCGSPGVYGSPHLHFSPKVDGMACLGCCLLWAKEREVNPKESRVNEARTGQDA</sequence>
<dbReference type="OrthoDB" id="186462at2759"/>
<keyword evidence="5" id="KW-0479">Metal-binding</keyword>
<evidence type="ECO:0000256" key="5">
    <source>
        <dbReference type="PIRSR" id="PIRSR601519-1"/>
    </source>
</evidence>
<dbReference type="PANTHER" id="PTHR11431">
    <property type="entry name" value="FERRITIN"/>
    <property type="match status" value="1"/>
</dbReference>
<gene>
    <name evidence="7" type="ORF">Celaphus_00016822</name>
</gene>
<dbReference type="EMBL" id="MKHE01000030">
    <property type="protein sequence ID" value="OWK00880.1"/>
    <property type="molecule type" value="Genomic_DNA"/>
</dbReference>
<dbReference type="PANTHER" id="PTHR11431:SF47">
    <property type="entry name" value="FERRITIN LIGHT CHAIN"/>
    <property type="match status" value="1"/>
</dbReference>
<evidence type="ECO:0000256" key="1">
    <source>
        <dbReference type="ARBA" id="ARBA00040044"/>
    </source>
</evidence>